<keyword evidence="2" id="KW-0472">Membrane</keyword>
<dbReference type="AlphaFoldDB" id="A0AAW8RCG1"/>
<dbReference type="InterPro" id="IPR000045">
    <property type="entry name" value="Prepilin_IV_endopep_pep"/>
</dbReference>
<dbReference type="EC" id="3.4.23.43" evidence="4"/>
<accession>A0AAW8RCG1</accession>
<dbReference type="GO" id="GO:0004190">
    <property type="term" value="F:aspartic-type endopeptidase activity"/>
    <property type="evidence" value="ECO:0007669"/>
    <property type="project" value="UniProtKB-EC"/>
</dbReference>
<organism evidence="4 5">
    <name type="scientific">Carnobacterium divergens</name>
    <name type="common">Lactobacillus divergens</name>
    <dbReference type="NCBI Taxonomy" id="2748"/>
    <lineage>
        <taxon>Bacteria</taxon>
        <taxon>Bacillati</taxon>
        <taxon>Bacillota</taxon>
        <taxon>Bacilli</taxon>
        <taxon>Lactobacillales</taxon>
        <taxon>Carnobacteriaceae</taxon>
        <taxon>Carnobacterium</taxon>
    </lineage>
</organism>
<keyword evidence="2" id="KW-0812">Transmembrane</keyword>
<feature type="transmembrane region" description="Helical" evidence="2">
    <location>
        <begin position="6"/>
        <end position="23"/>
    </location>
</feature>
<proteinExistence type="inferred from homology"/>
<dbReference type="PANTHER" id="PTHR30487:SF0">
    <property type="entry name" value="PREPILIN LEADER PEPTIDASE_N-METHYLTRANSFERASE-RELATED"/>
    <property type="match status" value="1"/>
</dbReference>
<evidence type="ECO:0000259" key="3">
    <source>
        <dbReference type="Pfam" id="PF01478"/>
    </source>
</evidence>
<feature type="transmembrane region" description="Helical" evidence="2">
    <location>
        <begin position="30"/>
        <end position="48"/>
    </location>
</feature>
<feature type="domain" description="Prepilin type IV endopeptidase peptidase" evidence="3">
    <location>
        <begin position="8"/>
        <end position="110"/>
    </location>
</feature>
<gene>
    <name evidence="4" type="ORF">MX635_02665</name>
</gene>
<dbReference type="GO" id="GO:0006465">
    <property type="term" value="P:signal peptide processing"/>
    <property type="evidence" value="ECO:0007669"/>
    <property type="project" value="TreeGrafter"/>
</dbReference>
<name>A0AAW8RCG1_CARDV</name>
<dbReference type="Proteomes" id="UP001249945">
    <property type="component" value="Unassembled WGS sequence"/>
</dbReference>
<evidence type="ECO:0000256" key="2">
    <source>
        <dbReference type="SAM" id="Phobius"/>
    </source>
</evidence>
<evidence type="ECO:0000313" key="4">
    <source>
        <dbReference type="EMBL" id="MDT1973291.1"/>
    </source>
</evidence>
<feature type="transmembrane region" description="Helical" evidence="2">
    <location>
        <begin position="152"/>
        <end position="171"/>
    </location>
</feature>
<comment type="caution">
    <text evidence="4">The sequence shown here is derived from an EMBL/GenBank/DDBJ whole genome shotgun (WGS) entry which is preliminary data.</text>
</comment>
<protein>
    <submittedName>
        <fullName evidence="4">Prepilin peptidase</fullName>
        <ecNumber evidence="4">3.4.23.43</ecNumber>
    </submittedName>
</protein>
<dbReference type="EMBL" id="JALRMR010000002">
    <property type="protein sequence ID" value="MDT1973291.1"/>
    <property type="molecule type" value="Genomic_DNA"/>
</dbReference>
<reference evidence="4" key="1">
    <citation type="submission" date="2022-04" db="EMBL/GenBank/DDBJ databases">
        <title>Draft genome sequences of lactic acid bacteria (LAB) strains involved in meat spoilage.</title>
        <authorList>
            <person name="Palevich N."/>
        </authorList>
    </citation>
    <scope>NUCLEOTIDE SEQUENCE</scope>
    <source>
        <strain evidence="4">9-14</strain>
    </source>
</reference>
<dbReference type="InterPro" id="IPR050882">
    <property type="entry name" value="Prepilin_peptidase/N-MTase"/>
</dbReference>
<dbReference type="RefSeq" id="WP_135022877.1">
    <property type="nucleotide sequence ID" value="NZ_JALRMR010000002.1"/>
</dbReference>
<comment type="similarity">
    <text evidence="1">Belongs to the peptidase A24 family.</text>
</comment>
<dbReference type="Pfam" id="PF01478">
    <property type="entry name" value="Peptidase_A24"/>
    <property type="match status" value="1"/>
</dbReference>
<dbReference type="PANTHER" id="PTHR30487">
    <property type="entry name" value="TYPE 4 PREPILIN-LIKE PROTEINS LEADER PEPTIDE-PROCESSING ENZYME"/>
    <property type="match status" value="1"/>
</dbReference>
<dbReference type="GO" id="GO:0005886">
    <property type="term" value="C:plasma membrane"/>
    <property type="evidence" value="ECO:0007669"/>
    <property type="project" value="TreeGrafter"/>
</dbReference>
<evidence type="ECO:0000313" key="5">
    <source>
        <dbReference type="Proteomes" id="UP001249945"/>
    </source>
</evidence>
<feature type="transmembrane region" description="Helical" evidence="2">
    <location>
        <begin position="54"/>
        <end position="74"/>
    </location>
</feature>
<dbReference type="Gene3D" id="1.20.120.1220">
    <property type="match status" value="1"/>
</dbReference>
<keyword evidence="2" id="KW-1133">Transmembrane helix</keyword>
<evidence type="ECO:0000256" key="1">
    <source>
        <dbReference type="ARBA" id="ARBA00005801"/>
    </source>
</evidence>
<keyword evidence="4" id="KW-0378">Hydrolase</keyword>
<sequence>MILSSTVLLLVVVLVAFYYDIRFNIIPNKLIIIGLPLGLINSVLVAGIEGLITSVLGFLISGGIMMILYIFKALAAGDVKLFAVIGAIMGLEFVLYCMMYTILIGGLLAIIILVVTRTFLSRMLVAIQHIWTSFIFKSTEPLKTFKATKATTMPFMVAVLPGALITLYYMYVA</sequence>